<name>A0ABS1NQ79_9ACTN</name>
<dbReference type="Pfam" id="PF17885">
    <property type="entry name" value="Smoa_sbd"/>
    <property type="match status" value="1"/>
</dbReference>
<dbReference type="Gene3D" id="1.10.10.60">
    <property type="entry name" value="Homeodomain-like"/>
    <property type="match status" value="1"/>
</dbReference>
<keyword evidence="6" id="KW-1185">Reference proteome</keyword>
<dbReference type="InterPro" id="IPR036188">
    <property type="entry name" value="FAD/NAD-bd_sf"/>
</dbReference>
<dbReference type="Gene3D" id="6.10.250.650">
    <property type="match status" value="1"/>
</dbReference>
<evidence type="ECO:0000313" key="6">
    <source>
        <dbReference type="Proteomes" id="UP000634229"/>
    </source>
</evidence>
<dbReference type="SUPFAM" id="SSF51215">
    <property type="entry name" value="Regulatory protein AraC"/>
    <property type="match status" value="1"/>
</dbReference>
<dbReference type="Pfam" id="PF12833">
    <property type="entry name" value="HTH_18"/>
    <property type="match status" value="1"/>
</dbReference>
<dbReference type="Pfam" id="PF14525">
    <property type="entry name" value="AraC_binding_2"/>
    <property type="match status" value="1"/>
</dbReference>
<dbReference type="EMBL" id="JAERRF010000036">
    <property type="protein sequence ID" value="MBL1102010.1"/>
    <property type="molecule type" value="Genomic_DNA"/>
</dbReference>
<dbReference type="SUPFAM" id="SSF46689">
    <property type="entry name" value="Homeodomain-like"/>
    <property type="match status" value="1"/>
</dbReference>
<keyword evidence="1" id="KW-0805">Transcription regulation</keyword>
<feature type="domain" description="HTH araC/xylS-type" evidence="4">
    <location>
        <begin position="362"/>
        <end position="463"/>
    </location>
</feature>
<dbReference type="PROSITE" id="PS01124">
    <property type="entry name" value="HTH_ARAC_FAMILY_2"/>
    <property type="match status" value="1"/>
</dbReference>
<evidence type="ECO:0000259" key="4">
    <source>
        <dbReference type="PROSITE" id="PS01124"/>
    </source>
</evidence>
<dbReference type="PANTHER" id="PTHR46796:SF6">
    <property type="entry name" value="ARAC SUBFAMILY"/>
    <property type="match status" value="1"/>
</dbReference>
<dbReference type="InterPro" id="IPR050204">
    <property type="entry name" value="AraC_XylS_family_regulators"/>
</dbReference>
<dbReference type="PANTHER" id="PTHR46796">
    <property type="entry name" value="HTH-TYPE TRANSCRIPTIONAL ACTIVATOR RHAS-RELATED"/>
    <property type="match status" value="1"/>
</dbReference>
<dbReference type="InterPro" id="IPR035418">
    <property type="entry name" value="AraC-bd_2"/>
</dbReference>
<dbReference type="SMART" id="SM00342">
    <property type="entry name" value="HTH_ARAC"/>
    <property type="match status" value="1"/>
</dbReference>
<evidence type="ECO:0000256" key="2">
    <source>
        <dbReference type="ARBA" id="ARBA00023125"/>
    </source>
</evidence>
<accession>A0ABS1NQ79</accession>
<reference evidence="5 6" key="1">
    <citation type="submission" date="2021-01" db="EMBL/GenBank/DDBJ databases">
        <title>WGS of actinomycetes isolated from Thailand.</title>
        <authorList>
            <person name="Thawai C."/>
        </authorList>
    </citation>
    <scope>NUCLEOTIDE SEQUENCE [LARGE SCALE GENOMIC DNA]</scope>
    <source>
        <strain evidence="5 6">CA1R205</strain>
    </source>
</reference>
<proteinExistence type="predicted"/>
<dbReference type="InterPro" id="IPR041654">
    <property type="entry name" value="StyA_sbd"/>
</dbReference>
<dbReference type="Gene3D" id="3.50.50.60">
    <property type="entry name" value="FAD/NAD(P)-binding domain"/>
    <property type="match status" value="1"/>
</dbReference>
<evidence type="ECO:0000313" key="5">
    <source>
        <dbReference type="EMBL" id="MBL1102010.1"/>
    </source>
</evidence>
<keyword evidence="3" id="KW-0804">Transcription</keyword>
<comment type="caution">
    <text evidence="5">The sequence shown here is derived from an EMBL/GenBank/DDBJ whole genome shotgun (WGS) entry which is preliminary data.</text>
</comment>
<dbReference type="InterPro" id="IPR018060">
    <property type="entry name" value="HTH_AraC"/>
</dbReference>
<dbReference type="InterPro" id="IPR037923">
    <property type="entry name" value="HTH-like"/>
</dbReference>
<organism evidence="5 6">
    <name type="scientific">Streptomyces coffeae</name>
    <dbReference type="NCBI Taxonomy" id="621382"/>
    <lineage>
        <taxon>Bacteria</taxon>
        <taxon>Bacillati</taxon>
        <taxon>Actinomycetota</taxon>
        <taxon>Actinomycetes</taxon>
        <taxon>Kitasatosporales</taxon>
        <taxon>Streptomycetaceae</taxon>
        <taxon>Streptomyces</taxon>
    </lineage>
</organism>
<keyword evidence="2" id="KW-0238">DNA-binding</keyword>
<gene>
    <name evidence="5" type="ORF">JK363_36345</name>
</gene>
<evidence type="ECO:0000256" key="1">
    <source>
        <dbReference type="ARBA" id="ARBA00023015"/>
    </source>
</evidence>
<protein>
    <submittedName>
        <fullName evidence="5">Helix-turn-helix domain-containing protein</fullName>
    </submittedName>
</protein>
<dbReference type="Proteomes" id="UP000634229">
    <property type="component" value="Unassembled WGS sequence"/>
</dbReference>
<sequence>MHHRLYLPRPAADFAERGGRIETRAVGPRDLGAPAAAHDVLVVASGRGLLSGLFQRRADHSPFDRPQRRLCAGLFHGIRGAGGLPSAGGRGASHSRWAMEFTDNVGHPDRQWRALATQQRIGAFIERTWDGDRTMEVDVKQIDNARSVGSAMAGRLISTGDVGPSERLDYWRHVVSHAFAPLESSAAGAATFAARMRVHKLGNVLVSEVEADAHTVHRTPGLVARFPRGYYKLGVQEQGHGLLVQDGREALIRPGDFALYDTDRPYTLAFDEPTRMAVFMFPRERLLLTPAQHRSVTAYRIARDDETGSLLAPLLARLTRTLREGSGSSGAALADAVVDVMSALLAERLGDEHDSGASAFLLRAKTLIDDNLRDPDLCPDSVAAALHVSTRYLQRLFAEDGSGVARWIRLRRLEKCRHDLVSAAHRSRPVSAVAASWGIPDAAHFSRLFKARYGMSPTDFRQQAQW</sequence>
<dbReference type="InterPro" id="IPR009057">
    <property type="entry name" value="Homeodomain-like_sf"/>
</dbReference>
<evidence type="ECO:0000256" key="3">
    <source>
        <dbReference type="ARBA" id="ARBA00023163"/>
    </source>
</evidence>
<dbReference type="RefSeq" id="WP_201882090.1">
    <property type="nucleotide sequence ID" value="NZ_JAERRF010000036.1"/>
</dbReference>